<feature type="compositionally biased region" description="Basic and acidic residues" evidence="2">
    <location>
        <begin position="343"/>
        <end position="358"/>
    </location>
</feature>
<sequence length="370" mass="42084">MTTTQALQNLLDDFRRVTVDKAKTTQTSITQLRNAKKEADITKKRQELVESLKTMQGALAELQQHMQETQSRLEDSLGAGQGQTDEEKEKQQPTAAEGQQQQQQKLGFISARNLTPEQQETLYQLKASRMGAMKAQNQALKRELVMNQRKDKLLKARHARNESYSGSDTLRVVHALECKVRSADLKIKALQDELHKSQQMALKYRELYENSQRESEGSANLNTSANSQGRGNKSARPAPKPAPLPEQSFVGPATNINDVVRKNECLLEENEVLKREVQRLKRDNAELVLMTKGAATSRDSVFNSQLSRSMTRQTADWIEGKRQQQSVETQLRWTEISPVAPHGSKERFREHRAKENTDQPRQMYPVESYA</sequence>
<dbReference type="AlphaFoldDB" id="A0ABD0JUN8"/>
<feature type="coiled-coil region" evidence="1">
    <location>
        <begin position="256"/>
        <end position="290"/>
    </location>
</feature>
<dbReference type="Proteomes" id="UP001519460">
    <property type="component" value="Unassembled WGS sequence"/>
</dbReference>
<dbReference type="EMBL" id="JACVVK020000322">
    <property type="protein sequence ID" value="KAK7478568.1"/>
    <property type="molecule type" value="Genomic_DNA"/>
</dbReference>
<feature type="region of interest" description="Disordered" evidence="2">
    <location>
        <begin position="65"/>
        <end position="104"/>
    </location>
</feature>
<feature type="region of interest" description="Disordered" evidence="2">
    <location>
        <begin position="338"/>
        <end position="370"/>
    </location>
</feature>
<evidence type="ECO:0000313" key="3">
    <source>
        <dbReference type="EMBL" id="KAK7478568.1"/>
    </source>
</evidence>
<feature type="coiled-coil region" evidence="1">
    <location>
        <begin position="173"/>
        <end position="207"/>
    </location>
</feature>
<protein>
    <submittedName>
        <fullName evidence="3">Uncharacterized protein</fullName>
    </submittedName>
</protein>
<keyword evidence="1" id="KW-0175">Coiled coil</keyword>
<evidence type="ECO:0000313" key="4">
    <source>
        <dbReference type="Proteomes" id="UP001519460"/>
    </source>
</evidence>
<feature type="region of interest" description="Disordered" evidence="2">
    <location>
        <begin position="208"/>
        <end position="251"/>
    </location>
</feature>
<keyword evidence="4" id="KW-1185">Reference proteome</keyword>
<gene>
    <name evidence="3" type="ORF">BaRGS_00030167</name>
</gene>
<reference evidence="3 4" key="1">
    <citation type="journal article" date="2023" name="Sci. Data">
        <title>Genome assembly of the Korean intertidal mud-creeper Batillaria attramentaria.</title>
        <authorList>
            <person name="Patra A.K."/>
            <person name="Ho P.T."/>
            <person name="Jun S."/>
            <person name="Lee S.J."/>
            <person name="Kim Y."/>
            <person name="Won Y.J."/>
        </authorList>
    </citation>
    <scope>NUCLEOTIDE SEQUENCE [LARGE SCALE GENOMIC DNA]</scope>
    <source>
        <strain evidence="3">Wonlab-2016</strain>
    </source>
</reference>
<feature type="compositionally biased region" description="Polar residues" evidence="2">
    <location>
        <begin position="217"/>
        <end position="231"/>
    </location>
</feature>
<organism evidence="3 4">
    <name type="scientific">Batillaria attramentaria</name>
    <dbReference type="NCBI Taxonomy" id="370345"/>
    <lineage>
        <taxon>Eukaryota</taxon>
        <taxon>Metazoa</taxon>
        <taxon>Spiralia</taxon>
        <taxon>Lophotrochozoa</taxon>
        <taxon>Mollusca</taxon>
        <taxon>Gastropoda</taxon>
        <taxon>Caenogastropoda</taxon>
        <taxon>Sorbeoconcha</taxon>
        <taxon>Cerithioidea</taxon>
        <taxon>Batillariidae</taxon>
        <taxon>Batillaria</taxon>
    </lineage>
</organism>
<accession>A0ABD0JUN8</accession>
<comment type="caution">
    <text evidence="3">The sequence shown here is derived from an EMBL/GenBank/DDBJ whole genome shotgun (WGS) entry which is preliminary data.</text>
</comment>
<name>A0ABD0JUN8_9CAEN</name>
<evidence type="ECO:0000256" key="1">
    <source>
        <dbReference type="SAM" id="Coils"/>
    </source>
</evidence>
<evidence type="ECO:0000256" key="2">
    <source>
        <dbReference type="SAM" id="MobiDB-lite"/>
    </source>
</evidence>
<proteinExistence type="predicted"/>